<dbReference type="Pfam" id="PF00249">
    <property type="entry name" value="Myb_DNA-binding"/>
    <property type="match status" value="3"/>
</dbReference>
<feature type="domain" description="Myb-like" evidence="6">
    <location>
        <begin position="475"/>
        <end position="528"/>
    </location>
</feature>
<gene>
    <name evidence="8" type="ORF">AGLY_003162</name>
</gene>
<protein>
    <recommendedName>
        <fullName evidence="10">snRNA-activating protein complex subunit 4</fullName>
    </recommendedName>
</protein>
<evidence type="ECO:0000256" key="2">
    <source>
        <dbReference type="ARBA" id="ARBA00023015"/>
    </source>
</evidence>
<organism evidence="8 9">
    <name type="scientific">Aphis glycines</name>
    <name type="common">Soybean aphid</name>
    <dbReference type="NCBI Taxonomy" id="307491"/>
    <lineage>
        <taxon>Eukaryota</taxon>
        <taxon>Metazoa</taxon>
        <taxon>Ecdysozoa</taxon>
        <taxon>Arthropoda</taxon>
        <taxon>Hexapoda</taxon>
        <taxon>Insecta</taxon>
        <taxon>Pterygota</taxon>
        <taxon>Neoptera</taxon>
        <taxon>Paraneoptera</taxon>
        <taxon>Hemiptera</taxon>
        <taxon>Sternorrhyncha</taxon>
        <taxon>Aphidomorpha</taxon>
        <taxon>Aphidoidea</taxon>
        <taxon>Aphididae</taxon>
        <taxon>Aphidini</taxon>
        <taxon>Aphis</taxon>
        <taxon>Aphis</taxon>
    </lineage>
</organism>
<dbReference type="GO" id="GO:0005634">
    <property type="term" value="C:nucleus"/>
    <property type="evidence" value="ECO:0007669"/>
    <property type="project" value="UniProtKB-SubCell"/>
</dbReference>
<dbReference type="SMART" id="SM00717">
    <property type="entry name" value="SANT"/>
    <property type="match status" value="4"/>
</dbReference>
<comment type="caution">
    <text evidence="8">The sequence shown here is derived from an EMBL/GenBank/DDBJ whole genome shotgun (WGS) entry which is preliminary data.</text>
</comment>
<dbReference type="AlphaFoldDB" id="A0A6G0U2A9"/>
<accession>A0A6G0U2A9</accession>
<dbReference type="InterPro" id="IPR009057">
    <property type="entry name" value="Homeodomain-like_sf"/>
</dbReference>
<evidence type="ECO:0000256" key="5">
    <source>
        <dbReference type="ARBA" id="ARBA00023242"/>
    </source>
</evidence>
<dbReference type="GO" id="GO:0001006">
    <property type="term" value="F:RNA polymerase III type 3 promoter sequence-specific DNA binding"/>
    <property type="evidence" value="ECO:0007669"/>
    <property type="project" value="TreeGrafter"/>
</dbReference>
<dbReference type="EMBL" id="VYZN01000009">
    <property type="protein sequence ID" value="KAE9543251.1"/>
    <property type="molecule type" value="Genomic_DNA"/>
</dbReference>
<evidence type="ECO:0000256" key="1">
    <source>
        <dbReference type="ARBA" id="ARBA00004123"/>
    </source>
</evidence>
<dbReference type="PANTHER" id="PTHR46621:SF1">
    <property type="entry name" value="SNRNA-ACTIVATING PROTEIN COMPLEX SUBUNIT 4"/>
    <property type="match status" value="1"/>
</dbReference>
<keyword evidence="3" id="KW-0238">DNA-binding</keyword>
<dbReference type="GO" id="GO:0042796">
    <property type="term" value="P:snRNA transcription by RNA polymerase III"/>
    <property type="evidence" value="ECO:0007669"/>
    <property type="project" value="TreeGrafter"/>
</dbReference>
<dbReference type="OrthoDB" id="2143914at2759"/>
<keyword evidence="4" id="KW-0804">Transcription</keyword>
<evidence type="ECO:0008006" key="10">
    <source>
        <dbReference type="Google" id="ProtNLM"/>
    </source>
</evidence>
<feature type="domain" description="Myb-like" evidence="6">
    <location>
        <begin position="313"/>
        <end position="365"/>
    </location>
</feature>
<reference evidence="8 9" key="1">
    <citation type="submission" date="2019-08" db="EMBL/GenBank/DDBJ databases">
        <title>The genome of the soybean aphid Biotype 1, its phylome, world population structure and adaptation to the North American continent.</title>
        <authorList>
            <person name="Giordano R."/>
            <person name="Donthu R.K."/>
            <person name="Hernandez A.G."/>
            <person name="Wright C.L."/>
            <person name="Zimin A.V."/>
        </authorList>
    </citation>
    <scope>NUCLEOTIDE SEQUENCE [LARGE SCALE GENOMIC DNA]</scope>
    <source>
        <tissue evidence="8">Whole aphids</tissue>
    </source>
</reference>
<dbReference type="InterPro" id="IPR051575">
    <property type="entry name" value="Myb-like_DNA-bd"/>
</dbReference>
<dbReference type="GO" id="GO:0042795">
    <property type="term" value="P:snRNA transcription by RNA polymerase II"/>
    <property type="evidence" value="ECO:0007669"/>
    <property type="project" value="TreeGrafter"/>
</dbReference>
<evidence type="ECO:0000256" key="4">
    <source>
        <dbReference type="ARBA" id="ARBA00023163"/>
    </source>
</evidence>
<proteinExistence type="predicted"/>
<keyword evidence="5" id="KW-0539">Nucleus</keyword>
<dbReference type="CDD" id="cd00167">
    <property type="entry name" value="SANT"/>
    <property type="match status" value="3"/>
</dbReference>
<sequence>MDAYGNPIPGPSKEFVNIETTESTAAYDFTWLENEFNNDDANEDLEVPINIVKSLNKNDSYKFEQIGTNPNIQDFFEEIDCIDFNQDDIVQNKYNLTELLEQCNKFIDILGRNIVYLEETMIEIHRNIEISKRNVTKALSCIKFEKKYMSKVQMKNLKMKAHLANFFKIGLVNCPRNPHLKELYETERLMLSYNGRFIFEECIERNQWNQEFKNKLEKAIHTEVLNKLKIPMLEQHLRLSIDGNKQTDPIIKQKIEIEMLDLEKELDIIAKTPFKQLVFQFMDSDAKYDWLHIAKEVDKPDIQCQRFWNLILKPHISRARWTKSEDDHLIQIVAKNEEKNWQKIADELATNRNELQCFVHYQKYKKMIHTRGKWTKEEDQKLVEIIKENSIDNIINWQRVYFAMQDNNRTVDQIYGRYMQSLKPGIKKGFLTDNEKFIIKEAKIKNLPPSIVSMNLTNRTPAQVRNAYRRIVLYNEDIYRGGWSAEEDKMLLHAVNSFVPNEFSWTQISQQVPGRNGEQCRHRYKLIEKKLKVNPNLDVDNLSRPFRSYRYKELPFFPEDESNFDLQEQFKLNRQLLKTSNMPMETIADRKLKKAYLENKFVIENCHMSSKCDLYKHVLDYLGANLVAPNTFTHTDDLIDAGLMSMMTYITECSIDVMSLDPSKVEHDLCNPLLTHEGVHNVLRTSDIINSDLSEIEGLLDIRIRNIHKEQPKEDLNSNNSTKKIKDPLLPLQFIGSVPPNYETFKILYAYMNSITSFMKIDQCKDSSMNFDWDDEESMKLQKRLVAMLRLPALFSNLIPYNVANINMLVNADKVNKKEIKIVPPSNYSKVNYAHSKNKKYNFKLKKCSQIVLMITLVIQVYVHIYFCKMAIKNNSSEEQNLSKTYTHTTHTHTYYYYYDCFGRSAIRSCGAGNFSHDGSTPQISLAYSVIVRSDENFPEDAMLRMHMREDVDDVLKLVMVVGAEKSILNLVYTLFEFRYGFVVGVSIVAFSLQQFHFVDIHPENKNVFISHLFGHFNICTVQRADGKRFSSRSRYLLTKVCGRYDFLGKSHSIVFQVQHLKTVSNHRVIIDYVSHIIDELRCENYFCITSATSPRIFNLTIRGIYLDVKHRVYIDFDIVLGLQPMS</sequence>
<dbReference type="Gene3D" id="1.10.10.60">
    <property type="entry name" value="Homeodomain-like"/>
    <property type="match status" value="3"/>
</dbReference>
<keyword evidence="2" id="KW-0805">Transcription regulation</keyword>
<dbReference type="GO" id="GO:0000978">
    <property type="term" value="F:RNA polymerase II cis-regulatory region sequence-specific DNA binding"/>
    <property type="evidence" value="ECO:0007669"/>
    <property type="project" value="TreeGrafter"/>
</dbReference>
<feature type="domain" description="HTH myb-type" evidence="7">
    <location>
        <begin position="313"/>
        <end position="369"/>
    </location>
</feature>
<dbReference type="InterPro" id="IPR001005">
    <property type="entry name" value="SANT/Myb"/>
</dbReference>
<dbReference type="PROSITE" id="PS50090">
    <property type="entry name" value="MYB_LIKE"/>
    <property type="match status" value="3"/>
</dbReference>
<evidence type="ECO:0000256" key="3">
    <source>
        <dbReference type="ARBA" id="ARBA00023125"/>
    </source>
</evidence>
<feature type="domain" description="HTH myb-type" evidence="7">
    <location>
        <begin position="475"/>
        <end position="532"/>
    </location>
</feature>
<evidence type="ECO:0000313" key="9">
    <source>
        <dbReference type="Proteomes" id="UP000475862"/>
    </source>
</evidence>
<evidence type="ECO:0000313" key="8">
    <source>
        <dbReference type="EMBL" id="KAE9543251.1"/>
    </source>
</evidence>
<dbReference type="Proteomes" id="UP000475862">
    <property type="component" value="Unassembled WGS sequence"/>
</dbReference>
<feature type="domain" description="Myb-like" evidence="6">
    <location>
        <begin position="371"/>
        <end position="422"/>
    </location>
</feature>
<evidence type="ECO:0000259" key="7">
    <source>
        <dbReference type="PROSITE" id="PS51294"/>
    </source>
</evidence>
<dbReference type="InterPro" id="IPR017930">
    <property type="entry name" value="Myb_dom"/>
</dbReference>
<dbReference type="SUPFAM" id="SSF46689">
    <property type="entry name" value="Homeodomain-like"/>
    <property type="match status" value="3"/>
</dbReference>
<dbReference type="GO" id="GO:0019185">
    <property type="term" value="C:snRNA-activating protein complex"/>
    <property type="evidence" value="ECO:0007669"/>
    <property type="project" value="TreeGrafter"/>
</dbReference>
<dbReference type="PROSITE" id="PS51294">
    <property type="entry name" value="HTH_MYB"/>
    <property type="match status" value="2"/>
</dbReference>
<name>A0A6G0U2A9_APHGL</name>
<dbReference type="PANTHER" id="PTHR46621">
    <property type="entry name" value="SNRNA-ACTIVATING PROTEIN COMPLEX SUBUNIT 4"/>
    <property type="match status" value="1"/>
</dbReference>
<evidence type="ECO:0000259" key="6">
    <source>
        <dbReference type="PROSITE" id="PS50090"/>
    </source>
</evidence>
<comment type="subcellular location">
    <subcellularLocation>
        <location evidence="1">Nucleus</location>
    </subcellularLocation>
</comment>
<keyword evidence="9" id="KW-1185">Reference proteome</keyword>